<reference evidence="1 2" key="1">
    <citation type="journal article" date="2023" name="Plants (Basel)">
        <title>Bridging the Gap: Combining Genomics and Transcriptomics Approaches to Understand Stylosanthes scabra, an Orphan Legume from the Brazilian Caatinga.</title>
        <authorList>
            <person name="Ferreira-Neto J.R.C."/>
            <person name="da Silva M.D."/>
            <person name="Binneck E."/>
            <person name="de Melo N.F."/>
            <person name="da Silva R.H."/>
            <person name="de Melo A.L.T.M."/>
            <person name="Pandolfi V."/>
            <person name="Bustamante F.O."/>
            <person name="Brasileiro-Vidal A.C."/>
            <person name="Benko-Iseppon A.M."/>
        </authorList>
    </citation>
    <scope>NUCLEOTIDE SEQUENCE [LARGE SCALE GENOMIC DNA]</scope>
    <source>
        <tissue evidence="1">Leaves</tissue>
    </source>
</reference>
<name>A0ABU6ZNG8_9FABA</name>
<accession>A0ABU6ZNG8</accession>
<dbReference type="Proteomes" id="UP001341840">
    <property type="component" value="Unassembled WGS sequence"/>
</dbReference>
<sequence>MMVTSVAANQADYDLAKAFDLGLDTQPQQREIPVELYNLDDFPEETEIPVTPALPAPIVVPNMRAAEPSQVNNDFKKRCVIWALSDKKKIRYDTIFRIKGDWHYEVVVTAMSLVLNSEPIRRFQTEIYILSPDALSSMFRKYNDDYIDHGTRRPHSITSLVTDDHQKLIDKEKLITHRNCNIIDQLLVYAGDATNLFDSQYSVKCIGSQVIPR</sequence>
<evidence type="ECO:0000313" key="2">
    <source>
        <dbReference type="Proteomes" id="UP001341840"/>
    </source>
</evidence>
<comment type="caution">
    <text evidence="1">The sequence shown here is derived from an EMBL/GenBank/DDBJ whole genome shotgun (WGS) entry which is preliminary data.</text>
</comment>
<gene>
    <name evidence="1" type="ORF">PIB30_075011</name>
</gene>
<proteinExistence type="predicted"/>
<evidence type="ECO:0000313" key="1">
    <source>
        <dbReference type="EMBL" id="MED6223549.1"/>
    </source>
</evidence>
<organism evidence="1 2">
    <name type="scientific">Stylosanthes scabra</name>
    <dbReference type="NCBI Taxonomy" id="79078"/>
    <lineage>
        <taxon>Eukaryota</taxon>
        <taxon>Viridiplantae</taxon>
        <taxon>Streptophyta</taxon>
        <taxon>Embryophyta</taxon>
        <taxon>Tracheophyta</taxon>
        <taxon>Spermatophyta</taxon>
        <taxon>Magnoliopsida</taxon>
        <taxon>eudicotyledons</taxon>
        <taxon>Gunneridae</taxon>
        <taxon>Pentapetalae</taxon>
        <taxon>rosids</taxon>
        <taxon>fabids</taxon>
        <taxon>Fabales</taxon>
        <taxon>Fabaceae</taxon>
        <taxon>Papilionoideae</taxon>
        <taxon>50 kb inversion clade</taxon>
        <taxon>dalbergioids sensu lato</taxon>
        <taxon>Dalbergieae</taxon>
        <taxon>Pterocarpus clade</taxon>
        <taxon>Stylosanthes</taxon>
    </lineage>
</organism>
<keyword evidence="2" id="KW-1185">Reference proteome</keyword>
<dbReference type="EMBL" id="JASCZI010272806">
    <property type="protein sequence ID" value="MED6223549.1"/>
    <property type="molecule type" value="Genomic_DNA"/>
</dbReference>
<protein>
    <submittedName>
        <fullName evidence="1">Uncharacterized protein</fullName>
    </submittedName>
</protein>